<dbReference type="GO" id="GO:0004519">
    <property type="term" value="F:endonuclease activity"/>
    <property type="evidence" value="ECO:0007669"/>
    <property type="project" value="UniProtKB-KW"/>
</dbReference>
<dbReference type="InterPro" id="IPR036691">
    <property type="entry name" value="Endo/exonu/phosph_ase_sf"/>
</dbReference>
<dbReference type="InterPro" id="IPR050410">
    <property type="entry name" value="CCR4/nocturin_mRNA_transcr"/>
</dbReference>
<evidence type="ECO:0000313" key="3">
    <source>
        <dbReference type="Proteomes" id="UP000076609"/>
    </source>
</evidence>
<dbReference type="EMBL" id="LQQO01000017">
    <property type="protein sequence ID" value="KZE13705.1"/>
    <property type="molecule type" value="Genomic_DNA"/>
</dbReference>
<organism evidence="2 3">
    <name type="scientific">Sphingomonas hankookensis</name>
    <dbReference type="NCBI Taxonomy" id="563996"/>
    <lineage>
        <taxon>Bacteria</taxon>
        <taxon>Pseudomonadati</taxon>
        <taxon>Pseudomonadota</taxon>
        <taxon>Alphaproteobacteria</taxon>
        <taxon>Sphingomonadales</taxon>
        <taxon>Sphingomonadaceae</taxon>
        <taxon>Sphingomonas</taxon>
    </lineage>
</organism>
<keyword evidence="3" id="KW-1185">Reference proteome</keyword>
<proteinExistence type="predicted"/>
<dbReference type="SUPFAM" id="SSF56219">
    <property type="entry name" value="DNase I-like"/>
    <property type="match status" value="1"/>
</dbReference>
<dbReference type="PANTHER" id="PTHR12121:SF36">
    <property type="entry name" value="ENDONUCLEASE_EXONUCLEASE_PHOSPHATASE DOMAIN-CONTAINING PROTEIN"/>
    <property type="match status" value="1"/>
</dbReference>
<keyword evidence="2" id="KW-0378">Hydrolase</keyword>
<dbReference type="Proteomes" id="UP000076609">
    <property type="component" value="Unassembled WGS sequence"/>
</dbReference>
<dbReference type="Pfam" id="PF03372">
    <property type="entry name" value="Exo_endo_phos"/>
    <property type="match status" value="1"/>
</dbReference>
<evidence type="ECO:0000313" key="2">
    <source>
        <dbReference type="EMBL" id="KZE13705.1"/>
    </source>
</evidence>
<accession>A0ABR5YC45</accession>
<comment type="caution">
    <text evidence="2">The sequence shown here is derived from an EMBL/GenBank/DDBJ whole genome shotgun (WGS) entry which is preliminary data.</text>
</comment>
<feature type="domain" description="Endonuclease/exonuclease/phosphatase" evidence="1">
    <location>
        <begin position="28"/>
        <end position="266"/>
    </location>
</feature>
<reference evidence="3" key="1">
    <citation type="submission" date="2016-01" db="EMBL/GenBank/DDBJ databases">
        <title>Draft genome of Chromobacterium sp. F49.</title>
        <authorList>
            <person name="Hong K.W."/>
        </authorList>
    </citation>
    <scope>NUCLEOTIDE SEQUENCE [LARGE SCALE GENOMIC DNA]</scope>
    <source>
        <strain evidence="3">CN3</strain>
    </source>
</reference>
<dbReference type="CDD" id="cd09083">
    <property type="entry name" value="EEP-1"/>
    <property type="match status" value="1"/>
</dbReference>
<protein>
    <submittedName>
        <fullName evidence="2">Endonuclease</fullName>
    </submittedName>
</protein>
<evidence type="ECO:0000259" key="1">
    <source>
        <dbReference type="Pfam" id="PF03372"/>
    </source>
</evidence>
<keyword evidence="2" id="KW-0255">Endonuclease</keyword>
<dbReference type="InterPro" id="IPR005135">
    <property type="entry name" value="Endo/exonuclease/phosphatase"/>
</dbReference>
<dbReference type="PANTHER" id="PTHR12121">
    <property type="entry name" value="CARBON CATABOLITE REPRESSOR PROTEIN 4"/>
    <property type="match status" value="1"/>
</dbReference>
<dbReference type="Gene3D" id="3.60.10.10">
    <property type="entry name" value="Endonuclease/exonuclease/phosphatase"/>
    <property type="match status" value="1"/>
</dbReference>
<sequence length="274" mass="31110">MDRRMIRWLALALAIVVLPADARDLRVMSFNVRYPNPDDGANRWEARAPILIDTIRSADPDVIGTQELYRRQGDAIVAALPHWRWFGRDRHGGHADEHMGILYRTDRLRLVRHGDFWLSATPDRVGSASWGIDLPRMVSWGEFRRADGQRFVLFDTHFPHRDVDAVARTRAAEVLLGRMRGIAGRLPVVVTGDLNAQPDSAAYRVFTGALTDAWQQAPKRSGPVLTFHDFTGTPDRRIDYVFVRGLRPVSARVATDHRGPRYPSDHFPVVVDLH</sequence>
<gene>
    <name evidence="2" type="ORF">AVT10_15295</name>
</gene>
<name>A0ABR5YC45_9SPHN</name>
<keyword evidence="2" id="KW-0540">Nuclease</keyword>